<dbReference type="InterPro" id="IPR007278">
    <property type="entry name" value="DUF397"/>
</dbReference>
<name>A0A919AUI2_9ACTN</name>
<gene>
    <name evidence="3" type="ORF">GCM10018772_59880</name>
</gene>
<dbReference type="EMBL" id="BNBI01000016">
    <property type="protein sequence ID" value="GHF26288.1"/>
    <property type="molecule type" value="Genomic_DNA"/>
</dbReference>
<evidence type="ECO:0000256" key="1">
    <source>
        <dbReference type="SAM" id="MobiDB-lite"/>
    </source>
</evidence>
<feature type="compositionally biased region" description="Polar residues" evidence="1">
    <location>
        <begin position="1"/>
        <end position="14"/>
    </location>
</feature>
<organism evidence="3 4">
    <name type="scientific">Streptomyces fumanus</name>
    <dbReference type="NCBI Taxonomy" id="67302"/>
    <lineage>
        <taxon>Bacteria</taxon>
        <taxon>Bacillati</taxon>
        <taxon>Actinomycetota</taxon>
        <taxon>Actinomycetes</taxon>
        <taxon>Kitasatosporales</taxon>
        <taxon>Streptomycetaceae</taxon>
        <taxon>Streptomyces</taxon>
    </lineage>
</organism>
<protein>
    <recommendedName>
        <fullName evidence="2">DUF397 domain-containing protein</fullName>
    </recommendedName>
</protein>
<proteinExistence type="predicted"/>
<feature type="region of interest" description="Disordered" evidence="1">
    <location>
        <begin position="1"/>
        <end position="21"/>
    </location>
</feature>
<dbReference type="AlphaFoldDB" id="A0A919AUI2"/>
<accession>A0A919AUI2</accession>
<comment type="caution">
    <text evidence="3">The sequence shown here is derived from an EMBL/GenBank/DDBJ whole genome shotgun (WGS) entry which is preliminary data.</text>
</comment>
<dbReference type="Pfam" id="PF04149">
    <property type="entry name" value="DUF397"/>
    <property type="match status" value="1"/>
</dbReference>
<evidence type="ECO:0000313" key="3">
    <source>
        <dbReference type="EMBL" id="GHF26288.1"/>
    </source>
</evidence>
<reference evidence="3" key="1">
    <citation type="journal article" date="2014" name="Int. J. Syst. Evol. Microbiol.">
        <title>Complete genome sequence of Corynebacterium casei LMG S-19264T (=DSM 44701T), isolated from a smear-ripened cheese.</title>
        <authorList>
            <consortium name="US DOE Joint Genome Institute (JGI-PGF)"/>
            <person name="Walter F."/>
            <person name="Albersmeier A."/>
            <person name="Kalinowski J."/>
            <person name="Ruckert C."/>
        </authorList>
    </citation>
    <scope>NUCLEOTIDE SEQUENCE</scope>
    <source>
        <strain evidence="3">JCM 4477</strain>
    </source>
</reference>
<dbReference type="Proteomes" id="UP000630718">
    <property type="component" value="Unassembled WGS sequence"/>
</dbReference>
<evidence type="ECO:0000259" key="2">
    <source>
        <dbReference type="Pfam" id="PF04149"/>
    </source>
</evidence>
<keyword evidence="4" id="KW-1185">Reference proteome</keyword>
<reference evidence="3" key="2">
    <citation type="submission" date="2020-09" db="EMBL/GenBank/DDBJ databases">
        <authorList>
            <person name="Sun Q."/>
            <person name="Ohkuma M."/>
        </authorList>
    </citation>
    <scope>NUCLEOTIDE SEQUENCE</scope>
    <source>
        <strain evidence="3">JCM 4477</strain>
    </source>
</reference>
<dbReference type="RefSeq" id="WP_190207591.1">
    <property type="nucleotide sequence ID" value="NZ_BNBI01000016.1"/>
</dbReference>
<evidence type="ECO:0000313" key="4">
    <source>
        <dbReference type="Proteomes" id="UP000630718"/>
    </source>
</evidence>
<feature type="domain" description="DUF397" evidence="2">
    <location>
        <begin position="3"/>
        <end position="53"/>
    </location>
</feature>
<sequence>MTLEWTRSSYSTPSGPDCVEVATPGPDRVWVRDSKDPQRGHLAVGSAAWTRFLPYAGTTPPGNG</sequence>